<dbReference type="AlphaFoldDB" id="A0A0A9A3G7"/>
<organism evidence="1">
    <name type="scientific">Arundo donax</name>
    <name type="common">Giant reed</name>
    <name type="synonym">Donax arundinaceus</name>
    <dbReference type="NCBI Taxonomy" id="35708"/>
    <lineage>
        <taxon>Eukaryota</taxon>
        <taxon>Viridiplantae</taxon>
        <taxon>Streptophyta</taxon>
        <taxon>Embryophyta</taxon>
        <taxon>Tracheophyta</taxon>
        <taxon>Spermatophyta</taxon>
        <taxon>Magnoliopsida</taxon>
        <taxon>Liliopsida</taxon>
        <taxon>Poales</taxon>
        <taxon>Poaceae</taxon>
        <taxon>PACMAD clade</taxon>
        <taxon>Arundinoideae</taxon>
        <taxon>Arundineae</taxon>
        <taxon>Arundo</taxon>
    </lineage>
</organism>
<name>A0A0A9A3G7_ARUDO</name>
<accession>A0A0A9A3G7</accession>
<proteinExistence type="predicted"/>
<sequence length="23" mass="2668">MFVIANFLHRKVTARPCYSVLVC</sequence>
<reference evidence="1" key="2">
    <citation type="journal article" date="2015" name="Data Brief">
        <title>Shoot transcriptome of the giant reed, Arundo donax.</title>
        <authorList>
            <person name="Barrero R.A."/>
            <person name="Guerrero F.D."/>
            <person name="Moolhuijzen P."/>
            <person name="Goolsby J.A."/>
            <person name="Tidwell J."/>
            <person name="Bellgard S.E."/>
            <person name="Bellgard M.I."/>
        </authorList>
    </citation>
    <scope>NUCLEOTIDE SEQUENCE</scope>
    <source>
        <tissue evidence="1">Shoot tissue taken approximately 20 cm above the soil surface</tissue>
    </source>
</reference>
<reference evidence="1" key="1">
    <citation type="submission" date="2014-09" db="EMBL/GenBank/DDBJ databases">
        <authorList>
            <person name="Magalhaes I.L.F."/>
            <person name="Oliveira U."/>
            <person name="Santos F.R."/>
            <person name="Vidigal T.H.D.A."/>
            <person name="Brescovit A.D."/>
            <person name="Santos A.J."/>
        </authorList>
    </citation>
    <scope>NUCLEOTIDE SEQUENCE</scope>
    <source>
        <tissue evidence="1">Shoot tissue taken approximately 20 cm above the soil surface</tissue>
    </source>
</reference>
<protein>
    <submittedName>
        <fullName evidence="1">Uncharacterized protein</fullName>
    </submittedName>
</protein>
<dbReference type="EMBL" id="GBRH01251696">
    <property type="protein sequence ID" value="JAD46199.1"/>
    <property type="molecule type" value="Transcribed_RNA"/>
</dbReference>
<evidence type="ECO:0000313" key="1">
    <source>
        <dbReference type="EMBL" id="JAD46199.1"/>
    </source>
</evidence>